<reference evidence="1 2" key="2">
    <citation type="submission" date="2018-11" db="EMBL/GenBank/DDBJ databases">
        <authorList>
            <consortium name="Pathogen Informatics"/>
        </authorList>
    </citation>
    <scope>NUCLEOTIDE SEQUENCE [LARGE SCALE GENOMIC DNA]</scope>
</reference>
<dbReference type="Proteomes" id="UP000274504">
    <property type="component" value="Unassembled WGS sequence"/>
</dbReference>
<evidence type="ECO:0000313" key="1">
    <source>
        <dbReference type="EMBL" id="VDL58805.1"/>
    </source>
</evidence>
<proteinExistence type="predicted"/>
<evidence type="ECO:0000313" key="2">
    <source>
        <dbReference type="Proteomes" id="UP000274504"/>
    </source>
</evidence>
<dbReference type="AlphaFoldDB" id="A0A0R3SNH5"/>
<organism evidence="3">
    <name type="scientific">Hymenolepis diminuta</name>
    <name type="common">Rat tapeworm</name>
    <dbReference type="NCBI Taxonomy" id="6216"/>
    <lineage>
        <taxon>Eukaryota</taxon>
        <taxon>Metazoa</taxon>
        <taxon>Spiralia</taxon>
        <taxon>Lophotrochozoa</taxon>
        <taxon>Platyhelminthes</taxon>
        <taxon>Cestoda</taxon>
        <taxon>Eucestoda</taxon>
        <taxon>Cyclophyllidea</taxon>
        <taxon>Hymenolepididae</taxon>
        <taxon>Hymenolepis</taxon>
    </lineage>
</organism>
<evidence type="ECO:0000313" key="3">
    <source>
        <dbReference type="WBParaSite" id="HDID_0000649001-mRNA-1"/>
    </source>
</evidence>
<reference evidence="3" key="1">
    <citation type="submission" date="2017-02" db="UniProtKB">
        <authorList>
            <consortium name="WormBaseParasite"/>
        </authorList>
    </citation>
    <scope>IDENTIFICATION</scope>
</reference>
<protein>
    <submittedName>
        <fullName evidence="3">Alpha-carbonic anhydrase domain-containing protein</fullName>
    </submittedName>
</protein>
<accession>A0A0R3SNH5</accession>
<gene>
    <name evidence="1" type="ORF">HDID_LOCUS6487</name>
</gene>
<name>A0A0R3SNH5_HYMDI</name>
<dbReference type="WBParaSite" id="HDID_0000649001-mRNA-1">
    <property type="protein sequence ID" value="HDID_0000649001-mRNA-1"/>
    <property type="gene ID" value="HDID_0000649001"/>
</dbReference>
<dbReference type="EMBL" id="UYSG01005626">
    <property type="protein sequence ID" value="VDL58805.1"/>
    <property type="molecule type" value="Genomic_DNA"/>
</dbReference>
<sequence length="79" mass="9284">MWPKSQLKYCEMEQVALKDDFDPQFDHSPFDNMIDGSTLNAKCNLRSNKISQPWEPCGMLGYPNNQYNIARVQRIRFDP</sequence>